<dbReference type="RefSeq" id="XP_018844918.2">
    <property type="nucleotide sequence ID" value="XM_018989373.2"/>
</dbReference>
<organism evidence="2 3">
    <name type="scientific">Juglans regia</name>
    <name type="common">English walnut</name>
    <dbReference type="NCBI Taxonomy" id="51240"/>
    <lineage>
        <taxon>Eukaryota</taxon>
        <taxon>Viridiplantae</taxon>
        <taxon>Streptophyta</taxon>
        <taxon>Embryophyta</taxon>
        <taxon>Tracheophyta</taxon>
        <taxon>Spermatophyta</taxon>
        <taxon>Magnoliopsida</taxon>
        <taxon>eudicotyledons</taxon>
        <taxon>Gunneridae</taxon>
        <taxon>Pentapetalae</taxon>
        <taxon>rosids</taxon>
        <taxon>fabids</taxon>
        <taxon>Fagales</taxon>
        <taxon>Juglandaceae</taxon>
        <taxon>Juglans</taxon>
    </lineage>
</organism>
<feature type="region of interest" description="Disordered" evidence="1">
    <location>
        <begin position="956"/>
        <end position="981"/>
    </location>
</feature>
<proteinExistence type="predicted"/>
<sequence length="1231" mass="136233">MASSSSSSAAVRSWRTAFLTLRDETLTSPRHATGASSSSSIPQLLQHLVFSHSHSLVSAAPELPPHEVASDVFFLLELVANSCLGPQDMTATLSHTSQLIRDLCHRVYFEINSSSWTLMLDSFATMLDYLLDKAAPIATVDYSANAAAIAPIMDCLETIRRLIIVHHKKGSPSDDTQLVKFLLRVIESSHAEFIKSSRSITNQRFAAEIGRRVPRYSSLWELQTLAFDMLGETVSRYGPSIPVDVWRSLIEVLRKVMDFLASKSLLVEDSVMSRFYASLLHCLHLVLMDPKYPLSDHVASFVAALRMFFTYGLNSRTQLTYPDVGHQQKELHILNKTSLEEPKRVEPGPYRPPHLRKKEISHMKPKKSWNAQSSSDCESSLVDFMSSDSDYSDSDGFVQDTETVRKAKVRVAAIVCIQDLCQADSKSFTTQWTLLLPTSDVLQPRKFEATLMTCLIYDPHLKARIASASALAVILDGPSSIFLQVAEYKGSSKFGSFTALSSSLGQILMQLHTGILHLIQRETHSRLLASLFKILTLLVASTPYSRMPGELLPTVITSLQARINEGFSFKNYQTGLLAAAVSCLTAALSTSPSLDVREMLLKETSTGFPVTEKKSGVLFTLLQYSEQLTSPNICFEALQALKAVSHNYPNTMVAFWEQVSTIVYGILTVATPEVPSRPWRGHTGDPIGFIGEKIITAAVKLLDECLRALSGFKGTEDLSDDKLTPFTSDCIRMKKVSSAPSYELDSTELNNDEPKACHSGIEQWSEAIEKHMPLILRHTSAMVRGASVTCFAGITSYVFFSLVKEKQDFILSSLINASIRDEVPSVRSAACRAIGVIACFPQVSRSAEIRDKFIRAVEINTRDPLVSVRITASWALANICDSIHSSIDDLPSQQSKDSNVDSPSIASLTECALRLTKDGDKIKSNAVRALGNLSRFVNYTCLSGSHDKPMDHMRLSINTNSNDESTSSNDMKGSHGNASNSFRPGSMGDLCWLDRMVQAFISCVTTGNVKVQWNVCHALSNLFLNETLRLQDMDWAPSVFSILLLLLRDSSNFKIRIQAAAALAVPASIHDYGKSFPDVIQGVEHIIENLGSDHISAPSSFKYRVVLEKQLTSTMLHVLTLASSTDHEPLKDFLVKKAPFLEEWLKTLCSSLGETSTQSDVEDKSLGDQKKEMISKAIRSLIEVYKDRKHRSTVQKLEELDKSICIEGLGGVVSRHQLGIIGHKQPQRQRR</sequence>
<evidence type="ECO:0000313" key="2">
    <source>
        <dbReference type="Proteomes" id="UP000235220"/>
    </source>
</evidence>
<gene>
    <name evidence="3" type="primary">LOC109009041</name>
</gene>
<dbReference type="InterPro" id="IPR052107">
    <property type="entry name" value="HEAT6"/>
</dbReference>
<feature type="compositionally biased region" description="Low complexity" evidence="1">
    <location>
        <begin position="958"/>
        <end position="970"/>
    </location>
</feature>
<dbReference type="Proteomes" id="UP000235220">
    <property type="component" value="Chromosome 2"/>
</dbReference>
<dbReference type="PANTHER" id="PTHR13366:SF0">
    <property type="entry name" value="HEAT REPEAT-CONTAINING PROTEIN 6"/>
    <property type="match status" value="1"/>
</dbReference>
<keyword evidence="2" id="KW-1185">Reference proteome</keyword>
<dbReference type="Pfam" id="PF13251">
    <property type="entry name" value="DUF4042"/>
    <property type="match status" value="1"/>
</dbReference>
<protein>
    <submittedName>
        <fullName evidence="3">HEAT repeat-containing protein 6 isoform X1</fullName>
    </submittedName>
</protein>
<evidence type="ECO:0000256" key="1">
    <source>
        <dbReference type="SAM" id="MobiDB-lite"/>
    </source>
</evidence>
<dbReference type="FunCoup" id="A0A2I4GLZ8">
    <property type="interactions" value="3915"/>
</dbReference>
<dbReference type="Gramene" id="Jr02_14580_p1">
    <property type="protein sequence ID" value="cds.Jr02_14580_p1"/>
    <property type="gene ID" value="Jr02_14580"/>
</dbReference>
<dbReference type="InterPro" id="IPR011989">
    <property type="entry name" value="ARM-like"/>
</dbReference>
<dbReference type="KEGG" id="jre:109009041"/>
<accession>A0A2I4GLZ8</accession>
<dbReference type="InterPro" id="IPR025283">
    <property type="entry name" value="DUF4042"/>
</dbReference>
<dbReference type="Gene3D" id="1.25.10.10">
    <property type="entry name" value="Leucine-rich Repeat Variant"/>
    <property type="match status" value="3"/>
</dbReference>
<dbReference type="Pfam" id="PF02985">
    <property type="entry name" value="HEAT"/>
    <property type="match status" value="1"/>
</dbReference>
<dbReference type="GeneID" id="109009041"/>
<dbReference type="AlphaFoldDB" id="A0A2I4GLZ8"/>
<dbReference type="SUPFAM" id="SSF48371">
    <property type="entry name" value="ARM repeat"/>
    <property type="match status" value="1"/>
</dbReference>
<dbReference type="OrthoDB" id="422637at2759"/>
<name>A0A2I4GLZ8_JUGRE</name>
<dbReference type="InterPro" id="IPR016024">
    <property type="entry name" value="ARM-type_fold"/>
</dbReference>
<evidence type="ECO:0000313" key="3">
    <source>
        <dbReference type="RefSeq" id="XP_018844918.2"/>
    </source>
</evidence>
<reference evidence="3" key="1">
    <citation type="submission" date="2025-08" db="UniProtKB">
        <authorList>
            <consortium name="RefSeq"/>
        </authorList>
    </citation>
    <scope>IDENTIFICATION</scope>
    <source>
        <tissue evidence="3">Leaves</tissue>
    </source>
</reference>
<dbReference type="PANTHER" id="PTHR13366">
    <property type="entry name" value="MALARIA ANTIGEN-RELATED"/>
    <property type="match status" value="1"/>
</dbReference>
<dbReference type="InterPro" id="IPR000357">
    <property type="entry name" value="HEAT"/>
</dbReference>